<accession>A0A7C5Q9I5</accession>
<name>A0A7C5Q9I5_AQUAO</name>
<reference evidence="1" key="1">
    <citation type="journal article" date="2020" name="mSystems">
        <title>Genome- and Community-Level Interaction Insights into Carbon Utilization and Element Cycling Functions of Hydrothermarchaeota in Hydrothermal Sediment.</title>
        <authorList>
            <person name="Zhou Z."/>
            <person name="Liu Y."/>
            <person name="Xu W."/>
            <person name="Pan J."/>
            <person name="Luo Z.H."/>
            <person name="Li M."/>
        </authorList>
    </citation>
    <scope>NUCLEOTIDE SEQUENCE [LARGE SCALE GENOMIC DNA]</scope>
    <source>
        <strain evidence="1">HyVt-501</strain>
    </source>
</reference>
<dbReference type="AlphaFoldDB" id="A0A7C5Q9I5"/>
<organism evidence="1">
    <name type="scientific">Aquifex aeolicus</name>
    <dbReference type="NCBI Taxonomy" id="63363"/>
    <lineage>
        <taxon>Bacteria</taxon>
        <taxon>Pseudomonadati</taxon>
        <taxon>Aquificota</taxon>
        <taxon>Aquificia</taxon>
        <taxon>Aquificales</taxon>
        <taxon>Aquificaceae</taxon>
        <taxon>Aquifex</taxon>
    </lineage>
</organism>
<evidence type="ECO:0000313" key="1">
    <source>
        <dbReference type="EMBL" id="HHJ64119.1"/>
    </source>
</evidence>
<gene>
    <name evidence="1" type="ORF">ENJ61_04350</name>
</gene>
<protein>
    <submittedName>
        <fullName evidence="1">Uncharacterized protein</fullName>
    </submittedName>
</protein>
<sequence length="68" mass="8056">MLRYILCLGVVFLLIDHIYTHWGPEIVNRVASGFLGREVTVVEEPPHRESVIDKMLKEVRERVNRLRR</sequence>
<proteinExistence type="predicted"/>
<comment type="caution">
    <text evidence="1">The sequence shown here is derived from an EMBL/GenBank/DDBJ whole genome shotgun (WGS) entry which is preliminary data.</text>
</comment>
<dbReference type="Proteomes" id="UP000885792">
    <property type="component" value="Unassembled WGS sequence"/>
</dbReference>
<dbReference type="EMBL" id="DRNB01000159">
    <property type="protein sequence ID" value="HHJ64119.1"/>
    <property type="molecule type" value="Genomic_DNA"/>
</dbReference>